<accession>A0A5E6QGR3</accession>
<dbReference type="RefSeq" id="WP_110718432.1">
    <property type="nucleotide sequence ID" value="NZ_CABVGZ010000006.1"/>
</dbReference>
<sequence>MAMPNDAPSFPAGISLTYASGSVLPSPSLVTLLTTARESYDWPFNTGRVKSQQKITDLEATVKRLLKGLTTSSAQQIIAEVSSWAGNYKPSHRRILNASASEQLEMLAAIQLCLVPGGSHAALNALSRLPGISLVIASKIYRFVRPKEGAAVDRHASYFFNSLAVTGRGTAFIREWPNKSRRTSRLATYSNSRLLTNLDEYVNAYLPLLSDIANFLNRKNHFHCPVANQKKSWTPADVEMAAYYWWARNGAK</sequence>
<organism evidence="1 2">
    <name type="scientific">Pseudomonas fluorescens</name>
    <dbReference type="NCBI Taxonomy" id="294"/>
    <lineage>
        <taxon>Bacteria</taxon>
        <taxon>Pseudomonadati</taxon>
        <taxon>Pseudomonadota</taxon>
        <taxon>Gammaproteobacteria</taxon>
        <taxon>Pseudomonadales</taxon>
        <taxon>Pseudomonadaceae</taxon>
        <taxon>Pseudomonas</taxon>
    </lineage>
</organism>
<dbReference type="AlphaFoldDB" id="A0A5E6QGR3"/>
<dbReference type="Proteomes" id="UP000326241">
    <property type="component" value="Unassembled WGS sequence"/>
</dbReference>
<gene>
    <name evidence="1" type="ORF">PS624_00921</name>
</gene>
<protein>
    <submittedName>
        <fullName evidence="1">Uncharacterized protein</fullName>
    </submittedName>
</protein>
<evidence type="ECO:0000313" key="1">
    <source>
        <dbReference type="EMBL" id="VVM53730.1"/>
    </source>
</evidence>
<proteinExistence type="predicted"/>
<dbReference type="EMBL" id="CABVGZ010000006">
    <property type="protein sequence ID" value="VVM53730.1"/>
    <property type="molecule type" value="Genomic_DNA"/>
</dbReference>
<evidence type="ECO:0000313" key="2">
    <source>
        <dbReference type="Proteomes" id="UP000326241"/>
    </source>
</evidence>
<name>A0A5E6QGR3_PSEFL</name>
<reference evidence="1 2" key="1">
    <citation type="submission" date="2019-09" db="EMBL/GenBank/DDBJ databases">
        <authorList>
            <person name="Chandra G."/>
            <person name="Truman W A."/>
        </authorList>
    </citation>
    <scope>NUCLEOTIDE SEQUENCE [LARGE SCALE GENOMIC DNA]</scope>
    <source>
        <strain evidence="1">PS624</strain>
    </source>
</reference>